<evidence type="ECO:0000259" key="1">
    <source>
        <dbReference type="Pfam" id="PF18860"/>
    </source>
</evidence>
<dbReference type="KEGG" id="swo:Swol_0509"/>
<dbReference type="Pfam" id="PF18860">
    <property type="entry name" value="AbiJ_NTD3"/>
    <property type="match status" value="1"/>
</dbReference>
<accession>Q0AZL1</accession>
<dbReference type="HOGENOM" id="CLU_651719_0_0_9"/>
<dbReference type="EMBL" id="CP000448">
    <property type="protein sequence ID" value="ABI67843.1"/>
    <property type="molecule type" value="Genomic_DNA"/>
</dbReference>
<name>Q0AZL1_SYNWW</name>
<dbReference type="Proteomes" id="UP000001968">
    <property type="component" value="Chromosome"/>
</dbReference>
<sequence length="432" mass="51883">MHRISEITKRDILDLFNNGIEIEEYFETKKVTYLYFGRMEELEFLKRLYDLKSMPSLDSRFSDAESDIRQHTVNNNDYPFCWVFEDERFQLKDGSDEVYLKFICEIFHPTVRFEKGYWKKFLDEINKLLQNDAYELYPSEKISNRDIYGWRIFQPEENKMFIPYSQRNEKAIKEKKIVLSIKRSARNQIYQLLERYNEIYRETSETGWQYNISTSDKVFNDISQFYPPRCYNDQKQYVETNSLQDFIYYSSPNCVMDAIEFYEKYNRSNDFEMEINAILKLNGIALKLCHGKITSTFDIPIKTGIFTPIQEAGLKELLQEATKYYDEGNFKNAVEKLWDAFERLKTYYSPALDKKESINKIIRNMGSNKEPYKELFEKEFHELTTIGNNFRIRHHETTKTDIEDNRHYDYFYKRCLSLISVAIQYLDSGGML</sequence>
<dbReference type="eggNOG" id="ENOG502Z9UX">
    <property type="taxonomic scope" value="Bacteria"/>
</dbReference>
<gene>
    <name evidence="2" type="ordered locus">Swol_0509</name>
</gene>
<reference evidence="3" key="1">
    <citation type="journal article" date="2010" name="Environ. Microbiol.">
        <title>The genome of Syntrophomonas wolfei: new insights into syntrophic metabolism and biohydrogen production.</title>
        <authorList>
            <person name="Sieber J.R."/>
            <person name="Sims D.R."/>
            <person name="Han C."/>
            <person name="Kim E."/>
            <person name="Lykidis A."/>
            <person name="Lapidus A.L."/>
            <person name="McDonnald E."/>
            <person name="Rohlin L."/>
            <person name="Culley D.E."/>
            <person name="Gunsalus R."/>
            <person name="McInerney M.J."/>
        </authorList>
    </citation>
    <scope>NUCLEOTIDE SEQUENCE [LARGE SCALE GENOMIC DNA]</scope>
    <source>
        <strain evidence="3">DSM 2245B / Goettingen</strain>
    </source>
</reference>
<dbReference type="InterPro" id="IPR041427">
    <property type="entry name" value="AbiJ-NTD3"/>
</dbReference>
<feature type="domain" description="AbiJ-NTD3" evidence="1">
    <location>
        <begin position="3"/>
        <end position="179"/>
    </location>
</feature>
<organism evidence="2 3">
    <name type="scientific">Syntrophomonas wolfei subsp. wolfei (strain DSM 2245B / Goettingen)</name>
    <dbReference type="NCBI Taxonomy" id="335541"/>
    <lineage>
        <taxon>Bacteria</taxon>
        <taxon>Bacillati</taxon>
        <taxon>Bacillota</taxon>
        <taxon>Clostridia</taxon>
        <taxon>Eubacteriales</taxon>
        <taxon>Syntrophomonadaceae</taxon>
        <taxon>Syntrophomonas</taxon>
    </lineage>
</organism>
<keyword evidence="3" id="KW-1185">Reference proteome</keyword>
<evidence type="ECO:0000313" key="2">
    <source>
        <dbReference type="EMBL" id="ABI67843.1"/>
    </source>
</evidence>
<protein>
    <recommendedName>
        <fullName evidence="1">AbiJ-NTD3 domain-containing protein</fullName>
    </recommendedName>
</protein>
<proteinExistence type="predicted"/>
<evidence type="ECO:0000313" key="3">
    <source>
        <dbReference type="Proteomes" id="UP000001968"/>
    </source>
</evidence>
<dbReference type="OrthoDB" id="5106738at2"/>
<dbReference type="STRING" id="335541.Swol_0509"/>
<dbReference type="AlphaFoldDB" id="Q0AZL1"/>